<evidence type="ECO:0000313" key="1">
    <source>
        <dbReference type="EMBL" id="GFR74976.1"/>
    </source>
</evidence>
<comment type="caution">
    <text evidence="1">The sequence shown here is derived from an EMBL/GenBank/DDBJ whole genome shotgun (WGS) entry which is preliminary data.</text>
</comment>
<evidence type="ECO:0000313" key="2">
    <source>
        <dbReference type="Proteomes" id="UP000762676"/>
    </source>
</evidence>
<keyword evidence="2" id="KW-1185">Reference proteome</keyword>
<dbReference type="EMBL" id="BMAT01011561">
    <property type="protein sequence ID" value="GFR74976.1"/>
    <property type="molecule type" value="Genomic_DNA"/>
</dbReference>
<gene>
    <name evidence="1" type="ORF">ElyMa_005766700</name>
</gene>
<organism evidence="1 2">
    <name type="scientific">Elysia marginata</name>
    <dbReference type="NCBI Taxonomy" id="1093978"/>
    <lineage>
        <taxon>Eukaryota</taxon>
        <taxon>Metazoa</taxon>
        <taxon>Spiralia</taxon>
        <taxon>Lophotrochozoa</taxon>
        <taxon>Mollusca</taxon>
        <taxon>Gastropoda</taxon>
        <taxon>Heterobranchia</taxon>
        <taxon>Euthyneura</taxon>
        <taxon>Panpulmonata</taxon>
        <taxon>Sacoglossa</taxon>
        <taxon>Placobranchoidea</taxon>
        <taxon>Plakobranchidae</taxon>
        <taxon>Elysia</taxon>
    </lineage>
</organism>
<protein>
    <submittedName>
        <fullName evidence="1">Uncharacterized protein</fullName>
    </submittedName>
</protein>
<proteinExistence type="predicted"/>
<reference evidence="1 2" key="1">
    <citation type="journal article" date="2021" name="Elife">
        <title>Chloroplast acquisition without the gene transfer in kleptoplastic sea slugs, Plakobranchus ocellatus.</title>
        <authorList>
            <person name="Maeda T."/>
            <person name="Takahashi S."/>
            <person name="Yoshida T."/>
            <person name="Shimamura S."/>
            <person name="Takaki Y."/>
            <person name="Nagai Y."/>
            <person name="Toyoda A."/>
            <person name="Suzuki Y."/>
            <person name="Arimoto A."/>
            <person name="Ishii H."/>
            <person name="Satoh N."/>
            <person name="Nishiyama T."/>
            <person name="Hasebe M."/>
            <person name="Maruyama T."/>
            <person name="Minagawa J."/>
            <person name="Obokata J."/>
            <person name="Shigenobu S."/>
        </authorList>
    </citation>
    <scope>NUCLEOTIDE SEQUENCE [LARGE SCALE GENOMIC DNA]</scope>
</reference>
<dbReference type="AlphaFoldDB" id="A0AAV4FRJ3"/>
<accession>A0AAV4FRJ3</accession>
<dbReference type="Proteomes" id="UP000762676">
    <property type="component" value="Unassembled WGS sequence"/>
</dbReference>
<name>A0AAV4FRJ3_9GAST</name>
<sequence length="758" mass="86939">MHGGNARKLTRLVPGILQGGRTPPEARRLTPLSHSGNWLSTLESFLVFRHMLKVEKAEGVNVPVRSQGQDSVDVWLLEFWDPQNIQAHKGELMQKLSDAVLGSNYIYAECVFRLDPNRPIYIQGQKQYTLNFVEAVDELKEEGLSSFAEFPMATLHEGLFLNQTHAESYISMFTPQTDMLDDANIKRMSARPAPHTRDRAGAAATRRSSAVVEDDYHYIHRHVHQRLQHHRPRRARIDGFRLGGDDPGSGPFAWQVTTPFKSNLQRRVVTFHPWAQLFDIVYHMIILVLMERKTTDTPLLVELYRLCHSTAGKLHMVGERNKSVRALTRGFLHRTDGERVKKFLSDYKTDLDELLGWSLHERSSDLQATGRAMSGQVAELMSVTDEEFRTPSYLNMVILTLRNQYSFMLTTLMRLAEDVLHWSPLLKRQIDQLHQSFPEYVPQLASNIRDPQMAGPRDRLPKSVTVRHGFENEHIMKHEHSTIVVAKNMEREPSPKNIAKEAVLMRYIVDTHLDETWEKFLEESFQYKQPPLNPYPSFISKCRACAMKMDLFFEPESNIVERLITKTSTLVDADNFIYQVPGCEACGPSTALALLDPGAYVPLAQCIKDQLTNKAYIHRKGPYRIGICLGITGPSALYGKMWPYLSVVELHEHYYIQGPPGCETDAAQLFAVMVQKHVWEIVTTHKVAVFGVFVGRDKIRWSWEEIINKKLGFFTEVEAAVISKEPIYLKAYLLMDGWRYIPVVKHFLLHFMREGDQG</sequence>